<evidence type="ECO:0000259" key="7">
    <source>
        <dbReference type="Pfam" id="PF01435"/>
    </source>
</evidence>
<dbReference type="Pfam" id="PF01435">
    <property type="entry name" value="Peptidase_M48"/>
    <property type="match status" value="1"/>
</dbReference>
<evidence type="ECO:0000256" key="1">
    <source>
        <dbReference type="ARBA" id="ARBA00022670"/>
    </source>
</evidence>
<reference evidence="8 9" key="1">
    <citation type="journal article" date="2014" name="Proc. Natl. Acad. Sci. U.S.A.">
        <title>Functional type 2 photosynthetic reaction centers found in the rare bacterial phylum Gemmatimonadetes.</title>
        <authorList>
            <person name="Zeng Y."/>
            <person name="Feng F."/>
            <person name="Medova H."/>
            <person name="Dean J."/>
            <person name="Koblizek M."/>
        </authorList>
    </citation>
    <scope>NUCLEOTIDE SEQUENCE [LARGE SCALE GENOMIC DNA]</scope>
    <source>
        <strain evidence="8 9">AP64</strain>
    </source>
</reference>
<dbReference type="Gene3D" id="3.30.2010.10">
    <property type="entry name" value="Metalloproteases ('zincins'), catalytic domain"/>
    <property type="match status" value="1"/>
</dbReference>
<sequence length="275" mass="30403">MARISGQHSMVKRLARLSVAGLVAACVPGTAEEVQMGNQYAQQIEQQLPMVRDPEVVRYINVLGDSIARVVDDRSLTWRFNVVDQDEINAFAVPGGHIYVNRGLIERTTNMSELAGVLGHEIAHVTQRHSMKQMAAAQRANAGLSIGCILAPSFCQGLAGTGVSAVAQLGFAKFSRDDESESDKFGVLYVSRAGIDPRGMPSMFRILLRERERNPGSVEAWFASHPVEESRIRITEQEIAKIDPVVLRSLTRDSRSFQTFKTRLASLPRSQQRAR</sequence>
<accession>A0A143BJQ7</accession>
<dbReference type="eggNOG" id="COG4783">
    <property type="taxonomic scope" value="Bacteria"/>
</dbReference>
<keyword evidence="2" id="KW-0479">Metal-binding</keyword>
<evidence type="ECO:0000256" key="5">
    <source>
        <dbReference type="ARBA" id="ARBA00023049"/>
    </source>
</evidence>
<dbReference type="AlphaFoldDB" id="A0A143BJQ7"/>
<keyword evidence="4 6" id="KW-0862">Zinc</keyword>
<evidence type="ECO:0000256" key="6">
    <source>
        <dbReference type="RuleBase" id="RU003983"/>
    </source>
</evidence>
<dbReference type="GO" id="GO:0051603">
    <property type="term" value="P:proteolysis involved in protein catabolic process"/>
    <property type="evidence" value="ECO:0007669"/>
    <property type="project" value="TreeGrafter"/>
</dbReference>
<reference evidence="8 9" key="2">
    <citation type="journal article" date="2016" name="Environ. Microbiol. Rep.">
        <title>Metagenomic evidence for the presence of phototrophic Gemmatimonadetes bacteria in diverse environments.</title>
        <authorList>
            <person name="Zeng Y."/>
            <person name="Baumbach J."/>
            <person name="Barbosa E.G."/>
            <person name="Azevedo V."/>
            <person name="Zhang C."/>
            <person name="Koblizek M."/>
        </authorList>
    </citation>
    <scope>NUCLEOTIDE SEQUENCE [LARGE SCALE GENOMIC DNA]</scope>
    <source>
        <strain evidence="8 9">AP64</strain>
    </source>
</reference>
<keyword evidence="1 6" id="KW-0645">Protease</keyword>
<evidence type="ECO:0000313" key="8">
    <source>
        <dbReference type="EMBL" id="AMW05306.1"/>
    </source>
</evidence>
<dbReference type="STRING" id="1379270.GEMMAAP_11845"/>
<dbReference type="Proteomes" id="UP000076404">
    <property type="component" value="Chromosome"/>
</dbReference>
<dbReference type="PANTHER" id="PTHR22726:SF1">
    <property type="entry name" value="METALLOENDOPEPTIDASE OMA1, MITOCHONDRIAL"/>
    <property type="match status" value="1"/>
</dbReference>
<proteinExistence type="inferred from homology"/>
<name>A0A143BJQ7_9BACT</name>
<dbReference type="GO" id="GO:0016020">
    <property type="term" value="C:membrane"/>
    <property type="evidence" value="ECO:0007669"/>
    <property type="project" value="TreeGrafter"/>
</dbReference>
<evidence type="ECO:0000256" key="4">
    <source>
        <dbReference type="ARBA" id="ARBA00022833"/>
    </source>
</evidence>
<comment type="similarity">
    <text evidence="6">Belongs to the peptidase M48 family.</text>
</comment>
<dbReference type="EMBL" id="CP011454">
    <property type="protein sequence ID" value="AMW05306.1"/>
    <property type="molecule type" value="Genomic_DNA"/>
</dbReference>
<dbReference type="PANTHER" id="PTHR22726">
    <property type="entry name" value="METALLOENDOPEPTIDASE OMA1"/>
    <property type="match status" value="1"/>
</dbReference>
<dbReference type="GO" id="GO:0004222">
    <property type="term" value="F:metalloendopeptidase activity"/>
    <property type="evidence" value="ECO:0007669"/>
    <property type="project" value="InterPro"/>
</dbReference>
<keyword evidence="5 6" id="KW-0482">Metalloprotease</keyword>
<dbReference type="InterPro" id="IPR051156">
    <property type="entry name" value="Mito/Outer_Membr_Metalloprot"/>
</dbReference>
<gene>
    <name evidence="8" type="ORF">GEMMAAP_11845</name>
</gene>
<keyword evidence="3 6" id="KW-0378">Hydrolase</keyword>
<dbReference type="CDD" id="cd07333">
    <property type="entry name" value="M48C_bepA_like"/>
    <property type="match status" value="1"/>
</dbReference>
<dbReference type="InterPro" id="IPR001915">
    <property type="entry name" value="Peptidase_M48"/>
</dbReference>
<keyword evidence="9" id="KW-1185">Reference proteome</keyword>
<feature type="domain" description="Peptidase M48" evidence="7">
    <location>
        <begin position="63"/>
        <end position="233"/>
    </location>
</feature>
<comment type="cofactor">
    <cofactor evidence="6">
        <name>Zn(2+)</name>
        <dbReference type="ChEBI" id="CHEBI:29105"/>
    </cofactor>
    <text evidence="6">Binds 1 zinc ion per subunit.</text>
</comment>
<evidence type="ECO:0000313" key="9">
    <source>
        <dbReference type="Proteomes" id="UP000076404"/>
    </source>
</evidence>
<evidence type="ECO:0000256" key="2">
    <source>
        <dbReference type="ARBA" id="ARBA00022723"/>
    </source>
</evidence>
<dbReference type="GO" id="GO:0046872">
    <property type="term" value="F:metal ion binding"/>
    <property type="evidence" value="ECO:0007669"/>
    <property type="project" value="UniProtKB-KW"/>
</dbReference>
<dbReference type="KEGG" id="gph:GEMMAAP_11845"/>
<protein>
    <recommendedName>
        <fullName evidence="7">Peptidase M48 domain-containing protein</fullName>
    </recommendedName>
</protein>
<evidence type="ECO:0000256" key="3">
    <source>
        <dbReference type="ARBA" id="ARBA00022801"/>
    </source>
</evidence>
<organism evidence="8 9">
    <name type="scientific">Gemmatimonas phototrophica</name>
    <dbReference type="NCBI Taxonomy" id="1379270"/>
    <lineage>
        <taxon>Bacteria</taxon>
        <taxon>Pseudomonadati</taxon>
        <taxon>Gemmatimonadota</taxon>
        <taxon>Gemmatimonadia</taxon>
        <taxon>Gemmatimonadales</taxon>
        <taxon>Gemmatimonadaceae</taxon>
        <taxon>Gemmatimonas</taxon>
    </lineage>
</organism>